<sequence>MGYLILLQHQPIEPGSYAQMDTMMQIMVGVAGVLLIALGVIWRMK</sequence>
<protein>
    <submittedName>
        <fullName evidence="2">Uncharacterized protein</fullName>
    </submittedName>
</protein>
<keyword evidence="1" id="KW-0812">Transmembrane</keyword>
<reference evidence="2" key="1">
    <citation type="submission" date="2020-04" db="EMBL/GenBank/DDBJ databases">
        <authorList>
            <person name="Chiriac C."/>
            <person name="Salcher M."/>
            <person name="Ghai R."/>
            <person name="Kavagutti S V."/>
        </authorList>
    </citation>
    <scope>NUCLEOTIDE SEQUENCE</scope>
</reference>
<organism evidence="2">
    <name type="scientific">uncultured Caudovirales phage</name>
    <dbReference type="NCBI Taxonomy" id="2100421"/>
    <lineage>
        <taxon>Viruses</taxon>
        <taxon>Duplodnaviria</taxon>
        <taxon>Heunggongvirae</taxon>
        <taxon>Uroviricota</taxon>
        <taxon>Caudoviricetes</taxon>
        <taxon>Peduoviridae</taxon>
        <taxon>Maltschvirus</taxon>
        <taxon>Maltschvirus maltsch</taxon>
    </lineage>
</organism>
<keyword evidence="1" id="KW-1133">Transmembrane helix</keyword>
<evidence type="ECO:0000256" key="1">
    <source>
        <dbReference type="SAM" id="Phobius"/>
    </source>
</evidence>
<keyword evidence="1" id="KW-0472">Membrane</keyword>
<accession>A0A6J5LI40</accession>
<evidence type="ECO:0000313" key="2">
    <source>
        <dbReference type="EMBL" id="CAB4133212.1"/>
    </source>
</evidence>
<proteinExistence type="predicted"/>
<gene>
    <name evidence="2" type="ORF">UFOVP250_69</name>
</gene>
<dbReference type="EMBL" id="LR796270">
    <property type="protein sequence ID" value="CAB4133212.1"/>
    <property type="molecule type" value="Genomic_DNA"/>
</dbReference>
<name>A0A6J5LI40_9CAUD</name>
<feature type="transmembrane region" description="Helical" evidence="1">
    <location>
        <begin position="23"/>
        <end position="42"/>
    </location>
</feature>